<evidence type="ECO:0000256" key="2">
    <source>
        <dbReference type="ARBA" id="ARBA00022729"/>
    </source>
</evidence>
<dbReference type="InterPro" id="IPR023765">
    <property type="entry name" value="SBP_5_CS"/>
</dbReference>
<gene>
    <name evidence="4" type="ORF">METZ01_LOCUS173376</name>
</gene>
<dbReference type="SUPFAM" id="SSF53850">
    <property type="entry name" value="Periplasmic binding protein-like II"/>
    <property type="match status" value="1"/>
</dbReference>
<name>A0A382C437_9ZZZZ</name>
<keyword evidence="2" id="KW-0732">Signal</keyword>
<feature type="domain" description="Solute-binding protein family 5" evidence="3">
    <location>
        <begin position="73"/>
        <end position="418"/>
    </location>
</feature>
<evidence type="ECO:0000256" key="1">
    <source>
        <dbReference type="ARBA" id="ARBA00005695"/>
    </source>
</evidence>
<feature type="non-terminal residue" evidence="4">
    <location>
        <position position="465"/>
    </location>
</feature>
<dbReference type="InterPro" id="IPR000914">
    <property type="entry name" value="SBP_5_dom"/>
</dbReference>
<dbReference type="GO" id="GO:0015833">
    <property type="term" value="P:peptide transport"/>
    <property type="evidence" value="ECO:0007669"/>
    <property type="project" value="TreeGrafter"/>
</dbReference>
<dbReference type="GO" id="GO:0042597">
    <property type="term" value="C:periplasmic space"/>
    <property type="evidence" value="ECO:0007669"/>
    <property type="project" value="UniProtKB-ARBA"/>
</dbReference>
<evidence type="ECO:0000313" key="4">
    <source>
        <dbReference type="EMBL" id="SVB20522.1"/>
    </source>
</evidence>
<dbReference type="AlphaFoldDB" id="A0A382C437"/>
<dbReference type="Gene3D" id="3.10.105.10">
    <property type="entry name" value="Dipeptide-binding Protein, Domain 3"/>
    <property type="match status" value="1"/>
</dbReference>
<protein>
    <recommendedName>
        <fullName evidence="3">Solute-binding protein family 5 domain-containing protein</fullName>
    </recommendedName>
</protein>
<sequence length="465" mass="51791">MDNRYKLIVLATVCAFITINPANAQKEGGTLIVGMDRPMTGFDSSMNPRPEYNRRNAMLPIYEDLFARDKAGKIVPVLGASFKNSQDQKTWTVTLKKGIKFANGEAFNASAYEEHFKRYQSSKAWGFLRGMVGPIKQVVAIDSHTIEFRMLRPFPAFEAILSNPVYPMWANAPKHSVTVGKELNRQPVGTGPYMLSKWTPGVSLTYVKNPHYRNPKIQHLDKIIFKVIKGELPRLNSVKSGAIDVMLTRDGKTANQAKQDPNLQVITELVGGTTTIEFNTSRPPLNDVRVRKALAHAVNRRADLKASNDGFGIPSTDWFGPSSKWYCGGKTGYPEFNPKKAKGLLMAYGKPVKFKMVTMPIKNFIVGAKLHQTFWKRMGVEVDLKVVPPGPAYFRAVRSGQFDAWLVGISEAVDPGLQGQAFYSKNRSNSTKSNFPEVDAALQKAWRSVKDEAARKAAYCNYVSA</sequence>
<organism evidence="4">
    <name type="scientific">marine metagenome</name>
    <dbReference type="NCBI Taxonomy" id="408172"/>
    <lineage>
        <taxon>unclassified sequences</taxon>
        <taxon>metagenomes</taxon>
        <taxon>ecological metagenomes</taxon>
    </lineage>
</organism>
<dbReference type="InterPro" id="IPR039424">
    <property type="entry name" value="SBP_5"/>
</dbReference>
<dbReference type="PROSITE" id="PS01040">
    <property type="entry name" value="SBP_BACTERIAL_5"/>
    <property type="match status" value="1"/>
</dbReference>
<dbReference type="GO" id="GO:1904680">
    <property type="term" value="F:peptide transmembrane transporter activity"/>
    <property type="evidence" value="ECO:0007669"/>
    <property type="project" value="TreeGrafter"/>
</dbReference>
<dbReference type="Gene3D" id="3.40.190.10">
    <property type="entry name" value="Periplasmic binding protein-like II"/>
    <property type="match status" value="1"/>
</dbReference>
<evidence type="ECO:0000259" key="3">
    <source>
        <dbReference type="Pfam" id="PF00496"/>
    </source>
</evidence>
<dbReference type="PIRSF" id="PIRSF002741">
    <property type="entry name" value="MppA"/>
    <property type="match status" value="1"/>
</dbReference>
<dbReference type="PANTHER" id="PTHR30290:SF38">
    <property type="entry name" value="D,D-DIPEPTIDE-BINDING PERIPLASMIC PROTEIN DDPA-RELATED"/>
    <property type="match status" value="1"/>
</dbReference>
<dbReference type="InterPro" id="IPR030678">
    <property type="entry name" value="Peptide/Ni-bd"/>
</dbReference>
<dbReference type="PANTHER" id="PTHR30290">
    <property type="entry name" value="PERIPLASMIC BINDING COMPONENT OF ABC TRANSPORTER"/>
    <property type="match status" value="1"/>
</dbReference>
<proteinExistence type="inferred from homology"/>
<dbReference type="EMBL" id="UINC01032599">
    <property type="protein sequence ID" value="SVB20522.1"/>
    <property type="molecule type" value="Genomic_DNA"/>
</dbReference>
<comment type="similarity">
    <text evidence="1">Belongs to the bacterial solute-binding protein 5 family.</text>
</comment>
<accession>A0A382C437</accession>
<reference evidence="4" key="1">
    <citation type="submission" date="2018-05" db="EMBL/GenBank/DDBJ databases">
        <authorList>
            <person name="Lanie J.A."/>
            <person name="Ng W.-L."/>
            <person name="Kazmierczak K.M."/>
            <person name="Andrzejewski T.M."/>
            <person name="Davidsen T.M."/>
            <person name="Wayne K.J."/>
            <person name="Tettelin H."/>
            <person name="Glass J.I."/>
            <person name="Rusch D."/>
            <person name="Podicherti R."/>
            <person name="Tsui H.-C.T."/>
            <person name="Winkler M.E."/>
        </authorList>
    </citation>
    <scope>NUCLEOTIDE SEQUENCE</scope>
</reference>
<dbReference type="Pfam" id="PF00496">
    <property type="entry name" value="SBP_bac_5"/>
    <property type="match status" value="1"/>
</dbReference>
<dbReference type="GO" id="GO:0043190">
    <property type="term" value="C:ATP-binding cassette (ABC) transporter complex"/>
    <property type="evidence" value="ECO:0007669"/>
    <property type="project" value="InterPro"/>
</dbReference>